<sequence length="315" mass="36080">MQTEEGRVLNPTTSPNYEYTLTDHLGNNRLAFDQMNGKVGEDDYYPFGLNVHRQVNAGKKCLYNKKELQDELNQYDYGARFYDPVIARWTTVDPLAEKGRRWSPYNYVWDNPMRFIDPDGMEGDDPWYVKVGKAIANFFVGNTGDTYKNVEEYATNKVDYIKNRGQRYGEAVRNGQNPSDVDKEYTYKQTVVGIKLADNAINYIGLNTMAAEGSVAGMLKQSSTDLIRGIDFKSLSKEEIKSIASNSKQIFSHQEKLEEYIANPMKGDNANVLKKAKSDAIREEIYKGRITKLENEIKKFQDNIRKIIEPVTKKP</sequence>
<keyword evidence="2" id="KW-1185">Reference proteome</keyword>
<dbReference type="PANTHER" id="PTHR32305">
    <property type="match status" value="1"/>
</dbReference>
<gene>
    <name evidence="1" type="ORF">SNE25_02155</name>
</gene>
<protein>
    <submittedName>
        <fullName evidence="1">RHS repeat-associated core domain-containing protein</fullName>
    </submittedName>
</protein>
<reference evidence="1 2" key="1">
    <citation type="submission" date="2023-11" db="EMBL/GenBank/DDBJ databases">
        <title>Analysis of the Genomes of Mucilaginibacter gossypii cycad 4 and M. sabulilitoris SNA2: microbes with the potential for plant growth promotion.</title>
        <authorList>
            <person name="Hirsch A.M."/>
            <person name="Humm E."/>
            <person name="Rubbi M."/>
            <person name="Del Vecchio G."/>
            <person name="Ha S.M."/>
            <person name="Pellegrini M."/>
            <person name="Gunsalus R.P."/>
        </authorList>
    </citation>
    <scope>NUCLEOTIDE SEQUENCE [LARGE SCALE GENOMIC DNA]</scope>
    <source>
        <strain evidence="1 2">SNA2</strain>
    </source>
</reference>
<evidence type="ECO:0000313" key="1">
    <source>
        <dbReference type="EMBL" id="WPU94325.1"/>
    </source>
</evidence>
<dbReference type="InterPro" id="IPR022385">
    <property type="entry name" value="Rhs_assc_core"/>
</dbReference>
<organism evidence="1 2">
    <name type="scientific">Mucilaginibacter sabulilitoris</name>
    <dbReference type="NCBI Taxonomy" id="1173583"/>
    <lineage>
        <taxon>Bacteria</taxon>
        <taxon>Pseudomonadati</taxon>
        <taxon>Bacteroidota</taxon>
        <taxon>Sphingobacteriia</taxon>
        <taxon>Sphingobacteriales</taxon>
        <taxon>Sphingobacteriaceae</taxon>
        <taxon>Mucilaginibacter</taxon>
    </lineage>
</organism>
<accession>A0ABZ0TS76</accession>
<proteinExistence type="predicted"/>
<dbReference type="InterPro" id="IPR050708">
    <property type="entry name" value="T6SS_VgrG/RHS"/>
</dbReference>
<dbReference type="NCBIfam" id="TIGR03696">
    <property type="entry name" value="Rhs_assc_core"/>
    <property type="match status" value="1"/>
</dbReference>
<name>A0ABZ0TS76_9SPHI</name>
<dbReference type="Proteomes" id="UP001324380">
    <property type="component" value="Chromosome"/>
</dbReference>
<dbReference type="PANTHER" id="PTHR32305:SF15">
    <property type="entry name" value="PROTEIN RHSA-RELATED"/>
    <property type="match status" value="1"/>
</dbReference>
<dbReference type="RefSeq" id="WP_321563448.1">
    <property type="nucleotide sequence ID" value="NZ_CP139558.1"/>
</dbReference>
<dbReference type="Gene3D" id="2.180.10.10">
    <property type="entry name" value="RHS repeat-associated core"/>
    <property type="match status" value="1"/>
</dbReference>
<evidence type="ECO:0000313" key="2">
    <source>
        <dbReference type="Proteomes" id="UP001324380"/>
    </source>
</evidence>
<dbReference type="EMBL" id="CP139558">
    <property type="protein sequence ID" value="WPU94325.1"/>
    <property type="molecule type" value="Genomic_DNA"/>
</dbReference>